<comment type="caution">
    <text evidence="1">The sequence shown here is derived from an EMBL/GenBank/DDBJ whole genome shotgun (WGS) entry which is preliminary data.</text>
</comment>
<evidence type="ECO:0000313" key="1">
    <source>
        <dbReference type="EMBL" id="KAI4305915.1"/>
    </source>
</evidence>
<organism evidence="1 2">
    <name type="scientific">Bauhinia variegata</name>
    <name type="common">Purple orchid tree</name>
    <name type="synonym">Phanera variegata</name>
    <dbReference type="NCBI Taxonomy" id="167791"/>
    <lineage>
        <taxon>Eukaryota</taxon>
        <taxon>Viridiplantae</taxon>
        <taxon>Streptophyta</taxon>
        <taxon>Embryophyta</taxon>
        <taxon>Tracheophyta</taxon>
        <taxon>Spermatophyta</taxon>
        <taxon>Magnoliopsida</taxon>
        <taxon>eudicotyledons</taxon>
        <taxon>Gunneridae</taxon>
        <taxon>Pentapetalae</taxon>
        <taxon>rosids</taxon>
        <taxon>fabids</taxon>
        <taxon>Fabales</taxon>
        <taxon>Fabaceae</taxon>
        <taxon>Cercidoideae</taxon>
        <taxon>Cercideae</taxon>
        <taxon>Bauhiniinae</taxon>
        <taxon>Bauhinia</taxon>
    </lineage>
</organism>
<name>A0ACB9L8P6_BAUVA</name>
<reference evidence="1 2" key="1">
    <citation type="journal article" date="2022" name="DNA Res.">
        <title>Chromosomal-level genome assembly of the orchid tree Bauhinia variegata (Leguminosae; Cercidoideae) supports the allotetraploid origin hypothesis of Bauhinia.</title>
        <authorList>
            <person name="Zhong Y."/>
            <person name="Chen Y."/>
            <person name="Zheng D."/>
            <person name="Pang J."/>
            <person name="Liu Y."/>
            <person name="Luo S."/>
            <person name="Meng S."/>
            <person name="Qian L."/>
            <person name="Wei D."/>
            <person name="Dai S."/>
            <person name="Zhou R."/>
        </authorList>
    </citation>
    <scope>NUCLEOTIDE SEQUENCE [LARGE SCALE GENOMIC DNA]</scope>
    <source>
        <strain evidence="1">BV-YZ2020</strain>
    </source>
</reference>
<accession>A0ACB9L8P6</accession>
<evidence type="ECO:0000313" key="2">
    <source>
        <dbReference type="Proteomes" id="UP000828941"/>
    </source>
</evidence>
<dbReference type="EMBL" id="CM039437">
    <property type="protein sequence ID" value="KAI4305915.1"/>
    <property type="molecule type" value="Genomic_DNA"/>
</dbReference>
<protein>
    <submittedName>
        <fullName evidence="1">Uncharacterized protein</fullName>
    </submittedName>
</protein>
<dbReference type="Proteomes" id="UP000828941">
    <property type="component" value="Chromosome 12"/>
</dbReference>
<gene>
    <name evidence="1" type="ORF">L6164_029242</name>
</gene>
<proteinExistence type="predicted"/>
<sequence>MVDLAISIAAKTAEYMVGPTIREARYCFRFNTFAEDLADAKKELESKWKIVKQREKEATERTEKIEKSVEEWLQDVEYVLEEVRILQEKMQASRCRWRCRSWFCGQCCRRNLAKQMAKKTKKMNWLSNNNKFEPFSRPSGLRGIKYYTSKDYVYFKSTTSAYNKLLAALKDNKDDIIGLYGMGGSGKTALVKEVGKKAQELEFFERAVIAVVSHTPNVRNIQDQLIDALGLRLEEQSNTYRAQRLSDRLRDGRTLVILDDVWEKLDFEQIGIPINDNNKACRVLLTTRSHEVCSSMQCQKIVQLSLLTKEESWDFFKRCSRITEESDSAVTAKKVADKCQGLPIAITTVGNTLRGKSLDEWKNALTRLERSHHLDVAKGMRNPYECIKLSYDNLTCPLAKSIFLLCSIFPEDSEIEVEDLVRFGKGLLPTTIGRSMEEARREINEAVNILLNFCLLLYTESKERVKVHDLVRDVALWIATKEGQEVMVCASANPHILEEDETIQGMARISLWDLKNPLPQGEDKSIKLPDQLIECPQLDTLLLHSEGAGFEIPFSSFERIGALKILAFIKFRYRWNMSMLRWQSKFTLSMLESIKFLTGLRTLCLRGYKLGDISVLESLSLLEILDLRGSSFAELPNGIAALKKLKLLDLFMCSIIKNNPYEVVGRCSTLEELYIWTDRDNSVENISFPKLNRYAIVRAKTKINYFESDLYNFLATHGPSRALCLENFDSSPRSFESSSLTKNLFQRAEGLYLQHLQGGCKNIIPNMDRRGMNQLIGLVLDSCLEIECLFDIASNLFKGRPAFSKLVFLRLIKMEGLIQVFCGGASGCTLEKLEELRIEDCGRLRSMSFPRGPNLCKLRMVRLHECQKLRSVFTQSICQTLVMLEELSIRQCTEMEHVIADDELQERIAGGASTQTHSSRVFPHLRILDVQGCERLESIIPVTFAQGLLRLEEINMRKNPELNYVFGPHNSMDEIVIVTEIKLLALRKLRLKSLPKLISICPEDTQPRSPIPKEFECIECPSLHPNILMSMMQQEPPTTTEEAVGAHETPDKGNELVEEGGQPAEPPKPSLLTRLCGKRFKHEQHAKAHIVNEYKKDTSSTTNLN</sequence>
<keyword evidence="2" id="KW-1185">Reference proteome</keyword>